<dbReference type="RefSeq" id="WP_184951252.1">
    <property type="nucleotide sequence ID" value="NZ_BOMC01000064.1"/>
</dbReference>
<dbReference type="AlphaFoldDB" id="A0A7W7CPW4"/>
<organism evidence="1 2">
    <name type="scientific">Paractinoplanes abujensis</name>
    <dbReference type="NCBI Taxonomy" id="882441"/>
    <lineage>
        <taxon>Bacteria</taxon>
        <taxon>Bacillati</taxon>
        <taxon>Actinomycetota</taxon>
        <taxon>Actinomycetes</taxon>
        <taxon>Micromonosporales</taxon>
        <taxon>Micromonosporaceae</taxon>
        <taxon>Paractinoplanes</taxon>
    </lineage>
</organism>
<reference evidence="1 2" key="1">
    <citation type="submission" date="2020-08" db="EMBL/GenBank/DDBJ databases">
        <title>Sequencing the genomes of 1000 actinobacteria strains.</title>
        <authorList>
            <person name="Klenk H.-P."/>
        </authorList>
    </citation>
    <scope>NUCLEOTIDE SEQUENCE [LARGE SCALE GENOMIC DNA]</scope>
    <source>
        <strain evidence="1 2">DSM 45518</strain>
    </source>
</reference>
<keyword evidence="2" id="KW-1185">Reference proteome</keyword>
<dbReference type="Proteomes" id="UP000542742">
    <property type="component" value="Unassembled WGS sequence"/>
</dbReference>
<name>A0A7W7CPW4_9ACTN</name>
<dbReference type="SUPFAM" id="SSF81891">
    <property type="entry name" value="Poly A polymerase C-terminal region-like"/>
    <property type="match status" value="1"/>
</dbReference>
<protein>
    <submittedName>
        <fullName evidence="1">Uncharacterized protein</fullName>
    </submittedName>
</protein>
<gene>
    <name evidence="1" type="ORF">BKA14_002695</name>
</gene>
<evidence type="ECO:0000313" key="1">
    <source>
        <dbReference type="EMBL" id="MBB4692547.1"/>
    </source>
</evidence>
<proteinExistence type="predicted"/>
<comment type="caution">
    <text evidence="1">The sequence shown here is derived from an EMBL/GenBank/DDBJ whole genome shotgun (WGS) entry which is preliminary data.</text>
</comment>
<sequence length="234" mass="26263">MSYQLYAAVGPYDLLREIAGAPVAPLRHRMGLVPLRPGHEPELKNWSRTAAIGEVEADFFGGDGYQTASLWRAGQRVWGPSHTEEFPTARRPDWPINAVLARLGVVPEPRNARPEHHDLFHEVGLGAERDHEGWDRRAAEAQTYRTYDEWHADQQKEREAAARRAADMRLARIEAPLDGAEVMRVLEIPAGPQVGAAIHFLRSLVAERGELSRTDAEAALQAWNSQARTRFPSR</sequence>
<dbReference type="EMBL" id="JACHMF010000001">
    <property type="protein sequence ID" value="MBB4692547.1"/>
    <property type="molecule type" value="Genomic_DNA"/>
</dbReference>
<accession>A0A7W7CPW4</accession>
<evidence type="ECO:0000313" key="2">
    <source>
        <dbReference type="Proteomes" id="UP000542742"/>
    </source>
</evidence>